<dbReference type="CDD" id="cd07769">
    <property type="entry name" value="ASKHA_NBD_FGGY_GK"/>
    <property type="match status" value="1"/>
</dbReference>
<dbReference type="EMBL" id="JBBMFM010000012">
    <property type="protein sequence ID" value="MEQ2424339.1"/>
    <property type="molecule type" value="Genomic_DNA"/>
</dbReference>
<feature type="binding site" evidence="7">
    <location>
        <position position="410"/>
    </location>
    <ligand>
        <name>ADP</name>
        <dbReference type="ChEBI" id="CHEBI:456216"/>
    </ligand>
</feature>
<dbReference type="InterPro" id="IPR018483">
    <property type="entry name" value="Carb_kinase_FGGY_CS"/>
</dbReference>
<feature type="binding site" evidence="7">
    <location>
        <position position="12"/>
    </location>
    <ligand>
        <name>ADP</name>
        <dbReference type="ChEBI" id="CHEBI:456216"/>
    </ligand>
</feature>
<feature type="binding site" evidence="7">
    <location>
        <position position="13"/>
    </location>
    <ligand>
        <name>ATP</name>
        <dbReference type="ChEBI" id="CHEBI:30616"/>
    </ligand>
</feature>
<accession>A0ABV1D1S2</accession>
<comment type="subunit">
    <text evidence="7">Homotetramer and homodimer (in equilibrium).</text>
</comment>
<dbReference type="HAMAP" id="MF_00186">
    <property type="entry name" value="Glycerol_kin"/>
    <property type="match status" value="1"/>
</dbReference>
<feature type="binding site" evidence="7">
    <location>
        <position position="313"/>
    </location>
    <ligand>
        <name>ATP</name>
        <dbReference type="ChEBI" id="CHEBI:30616"/>
    </ligand>
</feature>
<dbReference type="GO" id="GO:0004370">
    <property type="term" value="F:glycerol kinase activity"/>
    <property type="evidence" value="ECO:0007669"/>
    <property type="project" value="UniProtKB-EC"/>
</dbReference>
<dbReference type="PANTHER" id="PTHR10196">
    <property type="entry name" value="SUGAR KINASE"/>
    <property type="match status" value="1"/>
</dbReference>
<dbReference type="PROSITE" id="PS00445">
    <property type="entry name" value="FGGY_KINASES_2"/>
    <property type="match status" value="1"/>
</dbReference>
<feature type="binding site" evidence="7">
    <location>
        <position position="133"/>
    </location>
    <ligand>
        <name>sn-glycerol 3-phosphate</name>
        <dbReference type="ChEBI" id="CHEBI:57597"/>
    </ligand>
</feature>
<evidence type="ECO:0000259" key="10">
    <source>
        <dbReference type="Pfam" id="PF02782"/>
    </source>
</evidence>
<comment type="pathway">
    <text evidence="7">Polyol metabolism; glycerol degradation via glycerol kinase pathway; sn-glycerol 3-phosphate from glycerol: step 1/1.</text>
</comment>
<feature type="binding site" evidence="7">
    <location>
        <position position="265"/>
    </location>
    <ligand>
        <name>ATP</name>
        <dbReference type="ChEBI" id="CHEBI:30616"/>
    </ligand>
</feature>
<comment type="similarity">
    <text evidence="1 7 8">Belongs to the FGGY kinase family.</text>
</comment>
<feature type="binding site" evidence="7">
    <location>
        <position position="309"/>
    </location>
    <ligand>
        <name>ADP</name>
        <dbReference type="ChEBI" id="CHEBI:456216"/>
    </ligand>
</feature>
<comment type="catalytic activity">
    <reaction evidence="7">
        <text>glycerol + ATP = sn-glycerol 3-phosphate + ADP + H(+)</text>
        <dbReference type="Rhea" id="RHEA:21644"/>
        <dbReference type="ChEBI" id="CHEBI:15378"/>
        <dbReference type="ChEBI" id="CHEBI:17754"/>
        <dbReference type="ChEBI" id="CHEBI:30616"/>
        <dbReference type="ChEBI" id="CHEBI:57597"/>
        <dbReference type="ChEBI" id="CHEBI:456216"/>
        <dbReference type="EC" id="2.7.1.30"/>
    </reaction>
</comment>
<comment type="function">
    <text evidence="7">Key enzyme in the regulation of glycerol uptake and metabolism. Catalyzes the phosphorylation of glycerol to yield sn-glycerol 3-phosphate.</text>
</comment>
<comment type="caution">
    <text evidence="11">The sequence shown here is derived from an EMBL/GenBank/DDBJ whole genome shotgun (WGS) entry which is preliminary data.</text>
</comment>
<dbReference type="InterPro" id="IPR043129">
    <property type="entry name" value="ATPase_NBD"/>
</dbReference>
<keyword evidence="12" id="KW-1185">Reference proteome</keyword>
<evidence type="ECO:0000313" key="12">
    <source>
        <dbReference type="Proteomes" id="UP001454086"/>
    </source>
</evidence>
<feature type="binding site" evidence="7">
    <location>
        <position position="243"/>
    </location>
    <ligand>
        <name>glycerol</name>
        <dbReference type="ChEBI" id="CHEBI:17754"/>
    </ligand>
</feature>
<keyword evidence="6 7" id="KW-0067">ATP-binding</keyword>
<dbReference type="Proteomes" id="UP001454086">
    <property type="component" value="Unassembled WGS sequence"/>
</dbReference>
<dbReference type="PANTHER" id="PTHR10196:SF69">
    <property type="entry name" value="GLYCEROL KINASE"/>
    <property type="match status" value="1"/>
</dbReference>
<feature type="binding site" evidence="7">
    <location>
        <position position="83"/>
    </location>
    <ligand>
        <name>sn-glycerol 3-phosphate</name>
        <dbReference type="ChEBI" id="CHEBI:57597"/>
    </ligand>
</feature>
<proteinExistence type="inferred from homology"/>
<dbReference type="EC" id="2.7.1.30" evidence="7"/>
<feature type="binding site" evidence="7">
    <location>
        <position position="243"/>
    </location>
    <ligand>
        <name>sn-glycerol 3-phosphate</name>
        <dbReference type="ChEBI" id="CHEBI:57597"/>
    </ligand>
</feature>
<dbReference type="PROSITE" id="PS00933">
    <property type="entry name" value="FGGY_KINASES_1"/>
    <property type="match status" value="1"/>
</dbReference>
<evidence type="ECO:0000256" key="6">
    <source>
        <dbReference type="ARBA" id="ARBA00022840"/>
    </source>
</evidence>
<evidence type="ECO:0000256" key="1">
    <source>
        <dbReference type="ARBA" id="ARBA00009156"/>
    </source>
</evidence>
<organism evidence="11 12">
    <name type="scientific">Enterocloster hominis</name>
    <name type="common">ex Hitch et al. 2024</name>
    <dbReference type="NCBI Taxonomy" id="1917870"/>
    <lineage>
        <taxon>Bacteria</taxon>
        <taxon>Bacillati</taxon>
        <taxon>Bacillota</taxon>
        <taxon>Clostridia</taxon>
        <taxon>Lachnospirales</taxon>
        <taxon>Lachnospiraceae</taxon>
        <taxon>Enterocloster</taxon>
    </lineage>
</organism>
<dbReference type="Pfam" id="PF02782">
    <property type="entry name" value="FGGY_C"/>
    <property type="match status" value="1"/>
</dbReference>
<feature type="binding site" evidence="7">
    <location>
        <position position="265"/>
    </location>
    <ligand>
        <name>ADP</name>
        <dbReference type="ChEBI" id="CHEBI:456216"/>
    </ligand>
</feature>
<protein>
    <recommendedName>
        <fullName evidence="7">Glycerol kinase</fullName>
        <ecNumber evidence="7">2.7.1.30</ecNumber>
    </recommendedName>
    <alternativeName>
        <fullName evidence="7">ATP:glycerol 3-phosphotransferase</fullName>
    </alternativeName>
    <alternativeName>
        <fullName evidence="7">Glycerokinase</fullName>
        <shortName evidence="7">GK</shortName>
    </alternativeName>
</protein>
<evidence type="ECO:0000256" key="7">
    <source>
        <dbReference type="HAMAP-Rule" id="MF_00186"/>
    </source>
</evidence>
<gene>
    <name evidence="7 11" type="primary">glpK</name>
    <name evidence="11" type="ORF">WMQ36_05080</name>
</gene>
<evidence type="ECO:0000256" key="2">
    <source>
        <dbReference type="ARBA" id="ARBA00022679"/>
    </source>
</evidence>
<feature type="binding site" evidence="7">
    <location>
        <position position="244"/>
    </location>
    <ligand>
        <name>glycerol</name>
        <dbReference type="ChEBI" id="CHEBI:17754"/>
    </ligand>
</feature>
<sequence>MKKYYLGLDQGTTGTTVMIFDEDWNKVARGYKEHTQYYPEPGWVEHDPMEIWQNILETIDMAAKEAGISKEELTCIGLDNQGETVMLWDRISGVPVYNAIVWQDRRTAQMAGEISRTHGEMIREKTGLIVDAYFSATKIKWIIDNVEGVKEKIEKGRIIAGTLDTWMIWKLTHGRVCVTDYSTASRTMLLNIHTGKWDEEILEVLGIPEGILPEIHDSAKLYGYTDPLDFFGAIIPISGSVVDQQAALFGQACFKKGTVKTTYGTGCFMLMNTGDKPVYSKNGLLTTVGWGLDGGKTTFALDAGIYIAGAAVQWLRDKLKIIENAAETESMAKSVPDTAGVYFVPAFSGLAAPHWDQYARGTLVGITGGTEKEHIVRATLESMAYQVKDNLDVLEKDSGIPIEVMRVDGGASVNGFLMQFQADILGIPVEVPVITDTTALGAAYLAAYGIGEFHDINELEQNWKMDKRYEPQMDAGTRERLLHDWHRAVERSKEWIEVEE</sequence>
<dbReference type="NCBIfam" id="TIGR01311">
    <property type="entry name" value="glycerol_kin"/>
    <property type="match status" value="1"/>
</dbReference>
<dbReference type="SUPFAM" id="SSF53067">
    <property type="entry name" value="Actin-like ATPase domain"/>
    <property type="match status" value="2"/>
</dbReference>
<keyword evidence="3 7" id="KW-0547">Nucleotide-binding</keyword>
<feature type="binding site" evidence="7">
    <location>
        <position position="12"/>
    </location>
    <ligand>
        <name>ATP</name>
        <dbReference type="ChEBI" id="CHEBI:30616"/>
    </ligand>
</feature>
<evidence type="ECO:0000256" key="5">
    <source>
        <dbReference type="ARBA" id="ARBA00022798"/>
    </source>
</evidence>
<evidence type="ECO:0000256" key="8">
    <source>
        <dbReference type="RuleBase" id="RU003733"/>
    </source>
</evidence>
<keyword evidence="5 7" id="KW-0319">Glycerol metabolism</keyword>
<reference evidence="11 12" key="1">
    <citation type="submission" date="2024-03" db="EMBL/GenBank/DDBJ databases">
        <title>Human intestinal bacterial collection.</title>
        <authorList>
            <person name="Pauvert C."/>
            <person name="Hitch T.C.A."/>
            <person name="Clavel T."/>
        </authorList>
    </citation>
    <scope>NUCLEOTIDE SEQUENCE [LARGE SCALE GENOMIC DNA]</scope>
    <source>
        <strain evidence="11 12">CLA-SR-H021</strain>
    </source>
</reference>
<dbReference type="InterPro" id="IPR005999">
    <property type="entry name" value="Glycerol_kin"/>
</dbReference>
<dbReference type="PIRSF" id="PIRSF000538">
    <property type="entry name" value="GlpK"/>
    <property type="match status" value="1"/>
</dbReference>
<dbReference type="NCBIfam" id="NF000756">
    <property type="entry name" value="PRK00047.1"/>
    <property type="match status" value="1"/>
</dbReference>
<keyword evidence="2 7" id="KW-0808">Transferase</keyword>
<dbReference type="RefSeq" id="WP_008721192.1">
    <property type="nucleotide sequence ID" value="NZ_JBBMFM010000012.1"/>
</dbReference>
<feature type="binding site" evidence="7">
    <location>
        <position position="414"/>
    </location>
    <ligand>
        <name>ADP</name>
        <dbReference type="ChEBI" id="CHEBI:456216"/>
    </ligand>
</feature>
<evidence type="ECO:0000256" key="4">
    <source>
        <dbReference type="ARBA" id="ARBA00022777"/>
    </source>
</evidence>
<comment type="caution">
    <text evidence="7">Lacks conserved residue(s) required for the propagation of feature annotation.</text>
</comment>
<name>A0ABV1D1S2_9FIRM</name>
<feature type="domain" description="Carbohydrate kinase FGGY N-terminal" evidence="9">
    <location>
        <begin position="4"/>
        <end position="250"/>
    </location>
</feature>
<feature type="domain" description="Carbohydrate kinase FGGY C-terminal" evidence="10">
    <location>
        <begin position="260"/>
        <end position="449"/>
    </location>
</feature>
<feature type="binding site" evidence="7">
    <location>
        <position position="309"/>
    </location>
    <ligand>
        <name>ATP</name>
        <dbReference type="ChEBI" id="CHEBI:30616"/>
    </ligand>
</feature>
<evidence type="ECO:0000313" key="11">
    <source>
        <dbReference type="EMBL" id="MEQ2424339.1"/>
    </source>
</evidence>
<dbReference type="InterPro" id="IPR000577">
    <property type="entry name" value="Carb_kinase_FGGY"/>
</dbReference>
<evidence type="ECO:0000259" key="9">
    <source>
        <dbReference type="Pfam" id="PF00370"/>
    </source>
</evidence>
<keyword evidence="4 7" id="KW-0418">Kinase</keyword>
<feature type="binding site" evidence="7">
    <location>
        <position position="12"/>
    </location>
    <ligand>
        <name>sn-glycerol 3-phosphate</name>
        <dbReference type="ChEBI" id="CHEBI:57597"/>
    </ligand>
</feature>
<feature type="binding site" evidence="7">
    <location>
        <position position="410"/>
    </location>
    <ligand>
        <name>ATP</name>
        <dbReference type="ChEBI" id="CHEBI:30616"/>
    </ligand>
</feature>
<feature type="binding site" evidence="7">
    <location>
        <position position="83"/>
    </location>
    <ligand>
        <name>glycerol</name>
        <dbReference type="ChEBI" id="CHEBI:17754"/>
    </ligand>
</feature>
<dbReference type="Gene3D" id="3.30.420.40">
    <property type="match status" value="2"/>
</dbReference>
<evidence type="ECO:0000256" key="3">
    <source>
        <dbReference type="ARBA" id="ARBA00022741"/>
    </source>
</evidence>
<dbReference type="InterPro" id="IPR018485">
    <property type="entry name" value="FGGY_C"/>
</dbReference>
<dbReference type="InterPro" id="IPR018484">
    <property type="entry name" value="FGGY_N"/>
</dbReference>
<comment type="activity regulation">
    <text evidence="7">Activated by phosphorylation and inhibited by fructose 1,6-bisphosphate (FBP).</text>
</comment>
<feature type="binding site" evidence="7">
    <location>
        <position position="133"/>
    </location>
    <ligand>
        <name>glycerol</name>
        <dbReference type="ChEBI" id="CHEBI:17754"/>
    </ligand>
</feature>
<dbReference type="Pfam" id="PF00370">
    <property type="entry name" value="FGGY_N"/>
    <property type="match status" value="1"/>
</dbReference>